<dbReference type="Gene3D" id="1.10.8.710">
    <property type="match status" value="1"/>
</dbReference>
<evidence type="ECO:0000256" key="1">
    <source>
        <dbReference type="ARBA" id="ARBA00004430"/>
    </source>
</evidence>
<dbReference type="FunFam" id="3.40.50.300:FF:000044">
    <property type="entry name" value="Dynein heavy chain 5, axonemal"/>
    <property type="match status" value="1"/>
</dbReference>
<feature type="domain" description="Dynein heavy chain hydrolytic ATP-binding dynein motor region" evidence="15">
    <location>
        <begin position="1498"/>
        <end position="1802"/>
    </location>
</feature>
<dbReference type="SUPFAM" id="SSF52540">
    <property type="entry name" value="P-loop containing nucleoside triphosphate hydrolases"/>
    <property type="match status" value="2"/>
</dbReference>
<dbReference type="FunFam" id="1.10.287.2620:FF:000002">
    <property type="entry name" value="Dynein heavy chain 2, axonemal"/>
    <property type="match status" value="1"/>
</dbReference>
<accession>A0A176WGE8</accession>
<comment type="caution">
    <text evidence="16">The sequence shown here is derived from an EMBL/GenBank/DDBJ whole genome shotgun (WGS) entry which is preliminary data.</text>
</comment>
<dbReference type="Gene3D" id="1.20.140.100">
    <property type="entry name" value="Dynein heavy chain, N-terminal domain 2"/>
    <property type="match status" value="1"/>
</dbReference>
<evidence type="ECO:0000256" key="4">
    <source>
        <dbReference type="ARBA" id="ARBA00022737"/>
    </source>
</evidence>
<keyword evidence="7" id="KW-0243">Dynein</keyword>
<evidence type="ECO:0000256" key="2">
    <source>
        <dbReference type="ARBA" id="ARBA00022490"/>
    </source>
</evidence>
<dbReference type="FunFam" id="1.10.8.710:FF:000004">
    <property type="entry name" value="Dynein axonemal heavy chain 6"/>
    <property type="match status" value="1"/>
</dbReference>
<evidence type="ECO:0000256" key="7">
    <source>
        <dbReference type="ARBA" id="ARBA00023017"/>
    </source>
</evidence>
<keyword evidence="2" id="KW-0963">Cytoplasm</keyword>
<sequence length="1928" mass="223453">MEASIEFCCSRDRSGCIRHMRNSGIRSAKLYCAGYPYKRRKVHPANRPVNPLDDVLEFRLPECSCQTIPCSNNPSQYSKTNPSFAACTRTRHGRNSVQALHTVRVPKIFLIGAEEAERERQFLHHKKRIVESPSQDVDMDATEEEDEEEKEEELVLTRDPTSQYYYYEALPDPNLVIETTEPFVIPKVKFDPTDLGSFPTKASDLMLFREVKRKRVEQIAVDDLEDEESAQPERENPPGELLPPDPVRPARHLRLKYFDNPTLEIQHPSVVLKEVFAKNEPGLKARSRKYSLKTKTLTWNPCLVVSYDEKSELYSIRWFLDGKLSTQEKQVTRLNLIFDYESETSFILRRLHAEDLRDSMEAELRCFWLIEELPFLNPEHMDELMMTRIMRVAGWNLCFLHLDVVKDCLEECRVDFRRSVNKYILEYEFATNMDVRERLLALKILPVGKSRAPLARQGCLPLEFAPQSDYRHTRIHMIRNLVVADEAFLRALQHFHSHLDIELFTLVCPLFYKQEKPWKLSKFERAQKAHIEDQTSYLKYEWPSRIAGMVEDLAPVVAELSEVAKDKLIKFVTRLDLTMSEQLQELVISSVEEFKTYIDFYRTKRTAIDDVKVYLAKPRLQSFIGELHVEVGRSSTFREGDFSVGEGKVEEVPKEPLFRLFLMVDDDRLIYKPSLEHVLQTMVALLEDMVECVQSVEGLKSRIRSLFTTSEPDILPAVSLEEQRVETARTIIEEVLELNFLVPKNLEQMYAVFQDLLELNVDEYLEKYQADNHTLEDYEAEVTRFLQVADHVKLRSDKETLASMFLIDCSRVRDVLGKKARSLAYQLCTQVMTETAKKNEVVRWKYTTMETRMLKPIDNAEDLDSMVKYIAEIRFDIPQRRQDVQQSQQVWEMLGRARFMVPEGEDDAFWQTVSWPQRIQRVVDEVEQSITRKKMAYSAEHNLNSKQLMIDIKALAEILGLFVTEYALIEQLEKAFELHGMLWHTCNDFLRIWPAWMDGPFQDINGEEMVLNMEKWFRASAKCAKMMTNVETKIVAEDLKKRITEFQVNVPFIAALRAPGMRDRHWKKLSEMLGFEVSLSFSTRKFITLKMPEYTPQCQEISEIASKEYGLERSLDKMQGEWMGINFDYKDWHSTGTSILCNIDDLQTQLDDQLLKTQSMQASPYVGPFEDRVKIWLEKLTLMKKIIDEWLKCQMQWTYLEPIFTSEDIMQQMPTEGRRFLQVDRVWRNIMKKLKMNPDAMSVGNDEEIYQDLIQNNKDLDVIQSGLNDYLETKRLAFPRFYFLSNDELLEILAETKDPLRVQPFLKKIFEGIHLIEFTPHLFIVAMLSEEGERVEFDMIVNPKAAKGAVEKWFTQVEQTMRTSLRYVTTRAFKAYAVKSRVEWLLDWPGQVAICVSQMYWTAEVIESIRQNNLREYEQKCTLQLQGIVNKVRGKLTKLERKTIGALIVLDVHARDVVKSLADAQLKDETDFDWICQLRYYFEEENVMVRMINAGLQYAFEYLGNSPRLVITPLTDRCYRTLMGALHLNLGGAPEGPAGTGKTETTKDLAKAIAMQCVVFNCSDGLDYLAMGKFFKGLASSGAWACFDEFNRIDLEVLSVIAQQILTIQRAKAALMTSFDFEGTRLTLKPSCSVFITMNPGYAGRSELPDNLKALFRTVAMMVPDYALISEITLYSYGYLEARELARKLVATYRLCSEQLSSQNHYDYGMRAVISVLRAAGAVKQKYPGEREDVLMLRSLKDVNLPKFLAHDIPLFEGILKDLFPGVALPAPDYKDMQEAIEANCLKFNLQPTSVFLEKVSQQWWPLQTLLLQVQCKNIVLALIFQLYEMILVRHGLMLVGYSYGAKTECYRVLAAALSDLQARNLELITRYFVLNPKSIYIGQLYGQFDPVSHEWTDGVLAKIFRDAAVDTTPDRKWIIFDGPVDAV</sequence>
<organism evidence="16 17">
    <name type="scientific">Marchantia polymorpha subsp. ruderalis</name>
    <dbReference type="NCBI Taxonomy" id="1480154"/>
    <lineage>
        <taxon>Eukaryota</taxon>
        <taxon>Viridiplantae</taxon>
        <taxon>Streptophyta</taxon>
        <taxon>Embryophyta</taxon>
        <taxon>Marchantiophyta</taxon>
        <taxon>Marchantiopsida</taxon>
        <taxon>Marchantiidae</taxon>
        <taxon>Marchantiales</taxon>
        <taxon>Marchantiaceae</taxon>
        <taxon>Marchantia</taxon>
    </lineage>
</organism>
<evidence type="ECO:0000256" key="6">
    <source>
        <dbReference type="ARBA" id="ARBA00022840"/>
    </source>
</evidence>
<keyword evidence="6" id="KW-0067">ATP-binding</keyword>
<protein>
    <recommendedName>
        <fullName evidence="18">Dynein heavy chain 3, axonemal</fullName>
    </recommendedName>
</protein>
<dbReference type="GO" id="GO:0051959">
    <property type="term" value="F:dynein light intermediate chain binding"/>
    <property type="evidence" value="ECO:0007669"/>
    <property type="project" value="InterPro"/>
</dbReference>
<dbReference type="GO" id="GO:0045505">
    <property type="term" value="F:dynein intermediate chain binding"/>
    <property type="evidence" value="ECO:0007669"/>
    <property type="project" value="InterPro"/>
</dbReference>
<dbReference type="GO" id="GO:0030286">
    <property type="term" value="C:dynein complex"/>
    <property type="evidence" value="ECO:0007669"/>
    <property type="project" value="UniProtKB-KW"/>
</dbReference>
<evidence type="ECO:0000259" key="14">
    <source>
        <dbReference type="Pfam" id="PF08393"/>
    </source>
</evidence>
<dbReference type="PANTHER" id="PTHR45703">
    <property type="entry name" value="DYNEIN HEAVY CHAIN"/>
    <property type="match status" value="1"/>
</dbReference>
<keyword evidence="8" id="KW-0175">Coiled coil</keyword>
<keyword evidence="11" id="KW-0206">Cytoskeleton</keyword>
<dbReference type="InterPro" id="IPR035699">
    <property type="entry name" value="AAA_6"/>
</dbReference>
<dbReference type="GO" id="GO:0005524">
    <property type="term" value="F:ATP binding"/>
    <property type="evidence" value="ECO:0007669"/>
    <property type="project" value="UniProtKB-KW"/>
</dbReference>
<dbReference type="Proteomes" id="UP000077202">
    <property type="component" value="Unassembled WGS sequence"/>
</dbReference>
<keyword evidence="9" id="KW-0969">Cilium</keyword>
<dbReference type="InterPro" id="IPR043157">
    <property type="entry name" value="Dynein_AAA1S"/>
</dbReference>
<feature type="domain" description="Dynein heavy chain linker" evidence="14">
    <location>
        <begin position="970"/>
        <end position="1371"/>
    </location>
</feature>
<dbReference type="InterPro" id="IPR027417">
    <property type="entry name" value="P-loop_NTPase"/>
</dbReference>
<dbReference type="EMBL" id="LVLJ01000986">
    <property type="protein sequence ID" value="OAE31693.1"/>
    <property type="molecule type" value="Genomic_DNA"/>
</dbReference>
<keyword evidence="17" id="KW-1185">Reference proteome</keyword>
<dbReference type="FunFam" id="1.20.58.1120:FF:000005">
    <property type="entry name" value="Dynein, axonemal, heavy chain 12"/>
    <property type="match status" value="1"/>
</dbReference>
<keyword evidence="10" id="KW-0505">Motor protein</keyword>
<evidence type="ECO:0000259" key="15">
    <source>
        <dbReference type="Pfam" id="PF12774"/>
    </source>
</evidence>
<evidence type="ECO:0000313" key="17">
    <source>
        <dbReference type="Proteomes" id="UP000077202"/>
    </source>
</evidence>
<feature type="region of interest" description="Disordered" evidence="13">
    <location>
        <begin position="220"/>
        <end position="246"/>
    </location>
</feature>
<dbReference type="GO" id="GO:0005874">
    <property type="term" value="C:microtubule"/>
    <property type="evidence" value="ECO:0007669"/>
    <property type="project" value="UniProtKB-KW"/>
</dbReference>
<feature type="compositionally biased region" description="Acidic residues" evidence="13">
    <location>
        <begin position="220"/>
        <end position="230"/>
    </location>
</feature>
<dbReference type="Gene3D" id="1.20.58.1120">
    <property type="match status" value="1"/>
</dbReference>
<dbReference type="GO" id="GO:0007018">
    <property type="term" value="P:microtubule-based movement"/>
    <property type="evidence" value="ECO:0007669"/>
    <property type="project" value="InterPro"/>
</dbReference>
<reference evidence="16" key="1">
    <citation type="submission" date="2016-03" db="EMBL/GenBank/DDBJ databases">
        <title>Mechanisms controlling the formation of the plant cell surface in tip-growing cells are functionally conserved among land plants.</title>
        <authorList>
            <person name="Honkanen S."/>
            <person name="Jones V.A."/>
            <person name="Morieri G."/>
            <person name="Champion C."/>
            <person name="Hetherington A.J."/>
            <person name="Kelly S."/>
            <person name="Saint-Marcoux D."/>
            <person name="Proust H."/>
            <person name="Prescott H."/>
            <person name="Dolan L."/>
        </authorList>
    </citation>
    <scope>NUCLEOTIDE SEQUENCE [LARGE SCALE GENOMIC DNA]</scope>
    <source>
        <tissue evidence="16">Whole gametophyte</tissue>
    </source>
</reference>
<gene>
    <name evidence="16" type="ORF">AXG93_3384s1670</name>
</gene>
<dbReference type="Gene3D" id="3.20.180.20">
    <property type="entry name" value="Dynein heavy chain, N-terminal domain 2"/>
    <property type="match status" value="1"/>
</dbReference>
<feature type="region of interest" description="Disordered" evidence="13">
    <location>
        <begin position="129"/>
        <end position="157"/>
    </location>
</feature>
<evidence type="ECO:0000256" key="5">
    <source>
        <dbReference type="ARBA" id="ARBA00022741"/>
    </source>
</evidence>
<keyword evidence="4" id="KW-0677">Repeat</keyword>
<feature type="compositionally biased region" description="Acidic residues" evidence="13">
    <location>
        <begin position="137"/>
        <end position="154"/>
    </location>
</feature>
<dbReference type="InterPro" id="IPR042222">
    <property type="entry name" value="Dynein_2_N"/>
</dbReference>
<evidence type="ECO:0008006" key="18">
    <source>
        <dbReference type="Google" id="ProtNLM"/>
    </source>
</evidence>
<dbReference type="InterPro" id="IPR042228">
    <property type="entry name" value="Dynein_linker_3"/>
</dbReference>
<keyword evidence="3" id="KW-0493">Microtubule</keyword>
<proteinExistence type="predicted"/>
<name>A0A176WGE8_MARPO</name>
<dbReference type="FunFam" id="1.20.140.100:FF:000004">
    <property type="entry name" value="Dynein axonemal heavy chain 6"/>
    <property type="match status" value="1"/>
</dbReference>
<dbReference type="Pfam" id="PF08393">
    <property type="entry name" value="DHC_N2"/>
    <property type="match status" value="1"/>
</dbReference>
<keyword evidence="5" id="KW-0547">Nucleotide-binding</keyword>
<evidence type="ECO:0000256" key="10">
    <source>
        <dbReference type="ARBA" id="ARBA00023175"/>
    </source>
</evidence>
<keyword evidence="12" id="KW-0966">Cell projection</keyword>
<dbReference type="Gene3D" id="3.40.50.300">
    <property type="entry name" value="P-loop containing nucleotide triphosphate hydrolases"/>
    <property type="match status" value="2"/>
</dbReference>
<dbReference type="PANTHER" id="PTHR45703:SF38">
    <property type="entry name" value="DYNEINS HEAVY CHAIN"/>
    <property type="match status" value="1"/>
</dbReference>
<dbReference type="GO" id="GO:0005930">
    <property type="term" value="C:axoneme"/>
    <property type="evidence" value="ECO:0007669"/>
    <property type="project" value="UniProtKB-SubCell"/>
</dbReference>
<dbReference type="InterPro" id="IPR013602">
    <property type="entry name" value="Dynein_heavy_linker"/>
</dbReference>
<comment type="subcellular location">
    <subcellularLocation>
        <location evidence="1">Cytoplasm</location>
        <location evidence="1">Cytoskeleton</location>
        <location evidence="1">Cilium axoneme</location>
    </subcellularLocation>
</comment>
<dbReference type="FunFam" id="3.20.180.20:FF:000003">
    <property type="entry name" value="Dynein heavy chain 12, axonemal"/>
    <property type="match status" value="1"/>
</dbReference>
<evidence type="ECO:0000256" key="8">
    <source>
        <dbReference type="ARBA" id="ARBA00023054"/>
    </source>
</evidence>
<dbReference type="Pfam" id="PF12774">
    <property type="entry name" value="AAA_6"/>
    <property type="match status" value="1"/>
</dbReference>
<evidence type="ECO:0000256" key="13">
    <source>
        <dbReference type="SAM" id="MobiDB-lite"/>
    </source>
</evidence>
<evidence type="ECO:0000256" key="12">
    <source>
        <dbReference type="ARBA" id="ARBA00023273"/>
    </source>
</evidence>
<dbReference type="Gene3D" id="1.10.287.2620">
    <property type="match status" value="1"/>
</dbReference>
<evidence type="ECO:0000256" key="3">
    <source>
        <dbReference type="ARBA" id="ARBA00022701"/>
    </source>
</evidence>
<evidence type="ECO:0000313" key="16">
    <source>
        <dbReference type="EMBL" id="OAE31693.1"/>
    </source>
</evidence>
<evidence type="ECO:0000256" key="11">
    <source>
        <dbReference type="ARBA" id="ARBA00023212"/>
    </source>
</evidence>
<evidence type="ECO:0000256" key="9">
    <source>
        <dbReference type="ARBA" id="ARBA00023069"/>
    </source>
</evidence>
<dbReference type="InterPro" id="IPR026983">
    <property type="entry name" value="DHC"/>
</dbReference>